<protein>
    <submittedName>
        <fullName evidence="1">Uncharacterized protein</fullName>
    </submittedName>
</protein>
<accession>A0A8T1NUX8</accession>
<dbReference type="EMBL" id="CM031820">
    <property type="protein sequence ID" value="KAG6634215.1"/>
    <property type="molecule type" value="Genomic_DNA"/>
</dbReference>
<sequence length="45" mass="5210">MNGEWSRCSRRVIKSFGGRSWKLEISSIQLLGLKPSPWILVEVHQ</sequence>
<dbReference type="Proteomes" id="UP000811609">
    <property type="component" value="Chromosome 12"/>
</dbReference>
<organism evidence="1 2">
    <name type="scientific">Carya illinoinensis</name>
    <name type="common">Pecan</name>
    <dbReference type="NCBI Taxonomy" id="32201"/>
    <lineage>
        <taxon>Eukaryota</taxon>
        <taxon>Viridiplantae</taxon>
        <taxon>Streptophyta</taxon>
        <taxon>Embryophyta</taxon>
        <taxon>Tracheophyta</taxon>
        <taxon>Spermatophyta</taxon>
        <taxon>Magnoliopsida</taxon>
        <taxon>eudicotyledons</taxon>
        <taxon>Gunneridae</taxon>
        <taxon>Pentapetalae</taxon>
        <taxon>rosids</taxon>
        <taxon>fabids</taxon>
        <taxon>Fagales</taxon>
        <taxon>Juglandaceae</taxon>
        <taxon>Carya</taxon>
    </lineage>
</organism>
<comment type="caution">
    <text evidence="1">The sequence shown here is derived from an EMBL/GenBank/DDBJ whole genome shotgun (WGS) entry which is preliminary data.</text>
</comment>
<gene>
    <name evidence="1" type="ORF">CIPAW_12G103300</name>
</gene>
<proteinExistence type="predicted"/>
<evidence type="ECO:0000313" key="2">
    <source>
        <dbReference type="Proteomes" id="UP000811609"/>
    </source>
</evidence>
<name>A0A8T1NUX8_CARIL</name>
<keyword evidence="2" id="KW-1185">Reference proteome</keyword>
<dbReference type="AlphaFoldDB" id="A0A8T1NUX8"/>
<reference evidence="1" key="1">
    <citation type="submission" date="2020-12" db="EMBL/GenBank/DDBJ databases">
        <title>WGS assembly of Carya illinoinensis cv. Pawnee.</title>
        <authorList>
            <person name="Platts A."/>
            <person name="Shu S."/>
            <person name="Wright S."/>
            <person name="Barry K."/>
            <person name="Edger P."/>
            <person name="Pires J.C."/>
            <person name="Schmutz J."/>
        </authorList>
    </citation>
    <scope>NUCLEOTIDE SEQUENCE</scope>
    <source>
        <tissue evidence="1">Leaf</tissue>
    </source>
</reference>
<evidence type="ECO:0000313" key="1">
    <source>
        <dbReference type="EMBL" id="KAG6634215.1"/>
    </source>
</evidence>